<dbReference type="EMBL" id="UAUU01000011">
    <property type="protein sequence ID" value="SPZ91843.1"/>
    <property type="molecule type" value="Genomic_DNA"/>
</dbReference>
<evidence type="ECO:0000313" key="2">
    <source>
        <dbReference type="Proteomes" id="UP000251241"/>
    </source>
</evidence>
<dbReference type="Proteomes" id="UP000251241">
    <property type="component" value="Unassembled WGS sequence"/>
</dbReference>
<sequence>MNLNHQAAPQIADQMIRKVLDQLESIFMPHCSLLSEDQPGRAYYGFNFQLGNKNFKFRKAKITPRKVGLFVALWKRDSGGQTIPYTADDPFDYYLILVEQDQHCGLFVFPKQALIEHEILTAGCQEGKRGFRIYPDWSIPTNKQATKSKQWQHTYFVDCCGSPQEAKNKLTHILQSN</sequence>
<organism evidence="1 2">
    <name type="scientific">Sphingobacterium multivorum</name>
    <dbReference type="NCBI Taxonomy" id="28454"/>
    <lineage>
        <taxon>Bacteria</taxon>
        <taxon>Pseudomonadati</taxon>
        <taxon>Bacteroidota</taxon>
        <taxon>Sphingobacteriia</taxon>
        <taxon>Sphingobacteriales</taxon>
        <taxon>Sphingobacteriaceae</taxon>
        <taxon>Sphingobacterium</taxon>
    </lineage>
</organism>
<protein>
    <submittedName>
        <fullName evidence="1">MepB protein</fullName>
    </submittedName>
</protein>
<evidence type="ECO:0000313" key="1">
    <source>
        <dbReference type="EMBL" id="SPZ91843.1"/>
    </source>
</evidence>
<dbReference type="RefSeq" id="WP_112375547.1">
    <property type="nucleotide sequence ID" value="NZ_CP069793.1"/>
</dbReference>
<dbReference type="Pfam" id="PF08877">
    <property type="entry name" value="MepB-like"/>
    <property type="match status" value="1"/>
</dbReference>
<accession>A0A2X2JJF1</accession>
<name>A0A2X2JJF1_SPHMU</name>
<dbReference type="InterPro" id="IPR011235">
    <property type="entry name" value="MepB-like"/>
</dbReference>
<dbReference type="Gene3D" id="3.40.1350.140">
    <property type="entry name" value="MepB-like"/>
    <property type="match status" value="1"/>
</dbReference>
<dbReference type="InterPro" id="IPR038231">
    <property type="entry name" value="MepB-like_sf"/>
</dbReference>
<dbReference type="AlphaFoldDB" id="A0A2X2JJF1"/>
<gene>
    <name evidence="1" type="ORF">NCTC11343_03886</name>
</gene>
<proteinExistence type="predicted"/>
<reference evidence="1 2" key="1">
    <citation type="submission" date="2018-06" db="EMBL/GenBank/DDBJ databases">
        <authorList>
            <consortium name="Pathogen Informatics"/>
            <person name="Doyle S."/>
        </authorList>
    </citation>
    <scope>NUCLEOTIDE SEQUENCE [LARGE SCALE GENOMIC DNA]</scope>
    <source>
        <strain evidence="1 2">NCTC11343</strain>
    </source>
</reference>
<dbReference type="GeneID" id="97182325"/>